<dbReference type="EMBL" id="JACHHZ010000003">
    <property type="protein sequence ID" value="MBB6093656.1"/>
    <property type="molecule type" value="Genomic_DNA"/>
</dbReference>
<dbReference type="Proteomes" id="UP000588068">
    <property type="component" value="Unassembled WGS sequence"/>
</dbReference>
<dbReference type="Pfam" id="PF05035">
    <property type="entry name" value="DGOK"/>
    <property type="match status" value="1"/>
</dbReference>
<dbReference type="AlphaFoldDB" id="A0A841HLB2"/>
<accession>A0A841HLB2</accession>
<dbReference type="InterPro" id="IPR042258">
    <property type="entry name" value="DGOK_N"/>
</dbReference>
<dbReference type="RefSeq" id="WP_184332264.1">
    <property type="nucleotide sequence ID" value="NZ_JACHHZ010000003.1"/>
</dbReference>
<dbReference type="GO" id="GO:0008671">
    <property type="term" value="F:2-dehydro-3-deoxygalactonokinase activity"/>
    <property type="evidence" value="ECO:0007669"/>
    <property type="project" value="UniProtKB-EC"/>
</dbReference>
<keyword evidence="1" id="KW-0418">Kinase</keyword>
<dbReference type="InterPro" id="IPR007729">
    <property type="entry name" value="DGOK"/>
</dbReference>
<dbReference type="CDD" id="cd24012">
    <property type="entry name" value="ASKHA_NBD_KDGal-kinase"/>
    <property type="match status" value="1"/>
</dbReference>
<evidence type="ECO:0000313" key="1">
    <source>
        <dbReference type="EMBL" id="MBB6093656.1"/>
    </source>
</evidence>
<dbReference type="Gene3D" id="3.30.420.310">
    <property type="entry name" value="2-keto-3-deoxy-galactonokinase, C-terminal domain"/>
    <property type="match status" value="1"/>
</dbReference>
<name>A0A841HLB2_9GAMM</name>
<dbReference type="Gene3D" id="3.30.420.300">
    <property type="entry name" value="2-keto-3-deoxy-galactonokinase, substrate binding domain"/>
    <property type="match status" value="1"/>
</dbReference>
<keyword evidence="2" id="KW-1185">Reference proteome</keyword>
<evidence type="ECO:0000313" key="2">
    <source>
        <dbReference type="Proteomes" id="UP000588068"/>
    </source>
</evidence>
<dbReference type="GO" id="GO:0034194">
    <property type="term" value="P:D-galactonate catabolic process"/>
    <property type="evidence" value="ECO:0007669"/>
    <property type="project" value="InterPro"/>
</dbReference>
<dbReference type="InterPro" id="IPR042257">
    <property type="entry name" value="DGOK_C"/>
</dbReference>
<proteinExistence type="predicted"/>
<comment type="caution">
    <text evidence="1">The sequence shown here is derived from an EMBL/GenBank/DDBJ whole genome shotgun (WGS) entry which is preliminary data.</text>
</comment>
<keyword evidence="1" id="KW-0808">Transferase</keyword>
<protein>
    <submittedName>
        <fullName evidence="1">2-dehydro-3-deoxygalactonokinase</fullName>
        <ecNumber evidence="1">2.7.1.58</ecNumber>
    </submittedName>
</protein>
<organism evidence="1 2">
    <name type="scientific">Povalibacter uvarum</name>
    <dbReference type="NCBI Taxonomy" id="732238"/>
    <lineage>
        <taxon>Bacteria</taxon>
        <taxon>Pseudomonadati</taxon>
        <taxon>Pseudomonadota</taxon>
        <taxon>Gammaproteobacteria</taxon>
        <taxon>Steroidobacterales</taxon>
        <taxon>Steroidobacteraceae</taxon>
        <taxon>Povalibacter</taxon>
    </lineage>
</organism>
<reference evidence="1 2" key="1">
    <citation type="submission" date="2020-08" db="EMBL/GenBank/DDBJ databases">
        <title>Genomic Encyclopedia of Type Strains, Phase IV (KMG-IV): sequencing the most valuable type-strain genomes for metagenomic binning, comparative biology and taxonomic classification.</title>
        <authorList>
            <person name="Goeker M."/>
        </authorList>
    </citation>
    <scope>NUCLEOTIDE SEQUENCE [LARGE SCALE GENOMIC DNA]</scope>
    <source>
        <strain evidence="1 2">DSM 26723</strain>
    </source>
</reference>
<sequence length="308" mass="32719">MGAPAFIAGDWGTTNLRLVLADADGTALATTNGPGAAQSQSRFEAVFDELTAPWIREHGSLPAILCGMVGSTIGWINVPYVPCPAPPDRIAGSMTRVNTRNIFIAPGLSCRNRFDAPDVMRGEETQILGALRLAPELQKGHHLLCLPGTHTKWVVLEDGVVKEFLTSVTGELFAVINDHSVLVRSDTPAGDISETFGTAIAHVQRFPDAALSQLLFECRSRQVLGELTREQAPAFLSGLIIGQDILAARRTFADVGGITVLASAQLTALYRRACAVLNVSMNAVDGSKASLAGLTLLHSLRTGRVNVA</sequence>
<gene>
    <name evidence="1" type="ORF">HNQ60_002537</name>
</gene>
<dbReference type="EC" id="2.7.1.58" evidence="1"/>